<gene>
    <name evidence="2" type="ORF">GWC95_01070</name>
</gene>
<dbReference type="PANTHER" id="PTHR28008">
    <property type="entry name" value="DOMAIN PROTEIN, PUTATIVE (AFU_ORTHOLOGUE AFUA_3G10980)-RELATED"/>
    <property type="match status" value="1"/>
</dbReference>
<name>A0ABW9ZR21_9BACT</name>
<keyword evidence="3" id="KW-1185">Reference proteome</keyword>
<keyword evidence="1" id="KW-1133">Transmembrane helix</keyword>
<dbReference type="Proteomes" id="UP000753802">
    <property type="component" value="Unassembled WGS sequence"/>
</dbReference>
<keyword evidence="1" id="KW-0472">Membrane</keyword>
<accession>A0ABW9ZR21</accession>
<evidence type="ECO:0000313" key="2">
    <source>
        <dbReference type="EMBL" id="NCI48493.1"/>
    </source>
</evidence>
<sequence length="126" mass="14104">MTKRSFIPAILWFVVTVVLLCLPGSAIPKNSWFAVVHADKWVHIALFFILCFLFARPLRGKDLATGKEETCLILILAGGIVYGTLMEFVQKYWIPNRSFEGADILADSTGCLAAYFFSRWRGLGKG</sequence>
<dbReference type="RefSeq" id="WP_161816816.1">
    <property type="nucleotide sequence ID" value="NZ_JAACJS010000002.1"/>
</dbReference>
<reference evidence="2 3" key="1">
    <citation type="submission" date="2020-01" db="EMBL/GenBank/DDBJ databases">
        <title>Genome analysis.</title>
        <authorList>
            <person name="Wu S."/>
            <person name="Wang G."/>
        </authorList>
    </citation>
    <scope>NUCLEOTIDE SEQUENCE [LARGE SCALE GENOMIC DNA]</scope>
    <source>
        <strain evidence="2 3">SYL130</strain>
    </source>
</reference>
<keyword evidence="1" id="KW-0812">Transmembrane</keyword>
<proteinExistence type="predicted"/>
<feature type="transmembrane region" description="Helical" evidence="1">
    <location>
        <begin position="70"/>
        <end position="89"/>
    </location>
</feature>
<protein>
    <submittedName>
        <fullName evidence="2">VanZ family protein</fullName>
    </submittedName>
</protein>
<dbReference type="PANTHER" id="PTHR28008:SF1">
    <property type="entry name" value="DOMAIN PROTEIN, PUTATIVE (AFU_ORTHOLOGUE AFUA_3G10980)-RELATED"/>
    <property type="match status" value="1"/>
</dbReference>
<organism evidence="2 3">
    <name type="scientific">Sediminibacterium roseum</name>
    <dbReference type="NCBI Taxonomy" id="1978412"/>
    <lineage>
        <taxon>Bacteria</taxon>
        <taxon>Pseudomonadati</taxon>
        <taxon>Bacteroidota</taxon>
        <taxon>Chitinophagia</taxon>
        <taxon>Chitinophagales</taxon>
        <taxon>Chitinophagaceae</taxon>
        <taxon>Sediminibacterium</taxon>
    </lineage>
</organism>
<evidence type="ECO:0000313" key="3">
    <source>
        <dbReference type="Proteomes" id="UP000753802"/>
    </source>
</evidence>
<comment type="caution">
    <text evidence="2">The sequence shown here is derived from an EMBL/GenBank/DDBJ whole genome shotgun (WGS) entry which is preliminary data.</text>
</comment>
<feature type="transmembrane region" description="Helical" evidence="1">
    <location>
        <begin position="42"/>
        <end position="58"/>
    </location>
</feature>
<dbReference type="EMBL" id="JAACJS010000002">
    <property type="protein sequence ID" value="NCI48493.1"/>
    <property type="molecule type" value="Genomic_DNA"/>
</dbReference>
<dbReference type="NCBIfam" id="NF037970">
    <property type="entry name" value="vanZ_1"/>
    <property type="match status" value="1"/>
</dbReference>
<evidence type="ECO:0000256" key="1">
    <source>
        <dbReference type="SAM" id="Phobius"/>
    </source>
</evidence>